<dbReference type="Pfam" id="PF16696">
    <property type="entry name" value="ZFYVE21_C"/>
    <property type="match status" value="1"/>
</dbReference>
<dbReference type="Gene3D" id="3.30.40.10">
    <property type="entry name" value="Zinc/RING finger domain, C3HC4 (zinc finger)"/>
    <property type="match status" value="1"/>
</dbReference>
<dbReference type="InterPro" id="IPR038632">
    <property type="entry name" value="ZFYVE21_C_sf"/>
</dbReference>
<dbReference type="InterPro" id="IPR000306">
    <property type="entry name" value="Znf_FYVE"/>
</dbReference>
<evidence type="ECO:0000256" key="1">
    <source>
        <dbReference type="ARBA" id="ARBA00022723"/>
    </source>
</evidence>
<keyword evidence="2 4" id="KW-0863">Zinc-finger</keyword>
<dbReference type="InterPro" id="IPR017455">
    <property type="entry name" value="Znf_FYVE-rel"/>
</dbReference>
<dbReference type="EMBL" id="JAODUP010000974">
    <property type="protein sequence ID" value="KAK2142297.1"/>
    <property type="molecule type" value="Genomic_DNA"/>
</dbReference>
<evidence type="ECO:0000259" key="5">
    <source>
        <dbReference type="PROSITE" id="PS50178"/>
    </source>
</evidence>
<sequence>MMASCDKKLVRSKSGLKIVALNENLNSPFTISEPKWIPDNECPRCMNCDAKFDFLKRRHHCRRCGKCFCSECCTAKISLPRMCFVDPVRQCAKCTQISAREGEFFEKHLKTLQNGSSFHINSTSLPEPDDNASMSFLCKMSKDQRFLLFECQSDMCPEHSPIEVSHIDSVQILSTDLLPTGNKAATGLSLSYKDCDATQHRLEMICPENSQKRQSMLWLAAMQKAMKMLTENKETMAMISSLSEEK</sequence>
<protein>
    <recommendedName>
        <fullName evidence="5">FYVE-type domain-containing protein</fullName>
    </recommendedName>
</protein>
<feature type="domain" description="FYVE-type" evidence="5">
    <location>
        <begin position="39"/>
        <end position="99"/>
    </location>
</feature>
<keyword evidence="3" id="KW-0862">Zinc</keyword>
<dbReference type="InterPro" id="IPR032031">
    <property type="entry name" value="ZFYVE21_C"/>
</dbReference>
<dbReference type="AlphaFoldDB" id="A0AAD9MQK3"/>
<dbReference type="Pfam" id="PF01363">
    <property type="entry name" value="FYVE"/>
    <property type="match status" value="1"/>
</dbReference>
<evidence type="ECO:0000256" key="4">
    <source>
        <dbReference type="PROSITE-ProRule" id="PRU00091"/>
    </source>
</evidence>
<dbReference type="CDD" id="cd15727">
    <property type="entry name" value="FYVE_ZF21"/>
    <property type="match status" value="1"/>
</dbReference>
<accession>A0AAD9MQK3</accession>
<dbReference type="InterPro" id="IPR013083">
    <property type="entry name" value="Znf_RING/FYVE/PHD"/>
</dbReference>
<organism evidence="6 7">
    <name type="scientific">Paralvinella palmiformis</name>
    <dbReference type="NCBI Taxonomy" id="53620"/>
    <lineage>
        <taxon>Eukaryota</taxon>
        <taxon>Metazoa</taxon>
        <taxon>Spiralia</taxon>
        <taxon>Lophotrochozoa</taxon>
        <taxon>Annelida</taxon>
        <taxon>Polychaeta</taxon>
        <taxon>Sedentaria</taxon>
        <taxon>Canalipalpata</taxon>
        <taxon>Terebellida</taxon>
        <taxon>Terebelliformia</taxon>
        <taxon>Alvinellidae</taxon>
        <taxon>Paralvinella</taxon>
    </lineage>
</organism>
<name>A0AAD9MQK3_9ANNE</name>
<evidence type="ECO:0000256" key="3">
    <source>
        <dbReference type="ARBA" id="ARBA00022833"/>
    </source>
</evidence>
<dbReference type="PROSITE" id="PS50178">
    <property type="entry name" value="ZF_FYVE"/>
    <property type="match status" value="1"/>
</dbReference>
<gene>
    <name evidence="6" type="ORF">LSH36_974g01044</name>
</gene>
<dbReference type="SUPFAM" id="SSF57903">
    <property type="entry name" value="FYVE/PHD zinc finger"/>
    <property type="match status" value="1"/>
</dbReference>
<dbReference type="PANTHER" id="PTHR39490">
    <property type="entry name" value="ARRESTIN DOMAIN-CONTAINING PROTEIN D"/>
    <property type="match status" value="1"/>
</dbReference>
<dbReference type="InterPro" id="IPR052113">
    <property type="entry name" value="FYVE-type_Zinc_Finger"/>
</dbReference>
<keyword evidence="7" id="KW-1185">Reference proteome</keyword>
<dbReference type="PANTHER" id="PTHR39490:SF8">
    <property type="entry name" value="ZINC FINGER FYVE DOMAIN-CONTAINING PROTEIN 21"/>
    <property type="match status" value="1"/>
</dbReference>
<dbReference type="GO" id="GO:0008270">
    <property type="term" value="F:zinc ion binding"/>
    <property type="evidence" value="ECO:0007669"/>
    <property type="project" value="UniProtKB-KW"/>
</dbReference>
<dbReference type="SMART" id="SM00064">
    <property type="entry name" value="FYVE"/>
    <property type="match status" value="1"/>
</dbReference>
<comment type="caution">
    <text evidence="6">The sequence shown here is derived from an EMBL/GenBank/DDBJ whole genome shotgun (WGS) entry which is preliminary data.</text>
</comment>
<evidence type="ECO:0000256" key="2">
    <source>
        <dbReference type="ARBA" id="ARBA00022771"/>
    </source>
</evidence>
<dbReference type="InterPro" id="IPR011011">
    <property type="entry name" value="Znf_FYVE_PHD"/>
</dbReference>
<proteinExistence type="predicted"/>
<evidence type="ECO:0000313" key="6">
    <source>
        <dbReference type="EMBL" id="KAK2142297.1"/>
    </source>
</evidence>
<dbReference type="Proteomes" id="UP001208570">
    <property type="component" value="Unassembled WGS sequence"/>
</dbReference>
<keyword evidence="1" id="KW-0479">Metal-binding</keyword>
<reference evidence="6" key="1">
    <citation type="journal article" date="2023" name="Mol. Biol. Evol.">
        <title>Third-Generation Sequencing Reveals the Adaptive Role of the Epigenome in Three Deep-Sea Polychaetes.</title>
        <authorList>
            <person name="Perez M."/>
            <person name="Aroh O."/>
            <person name="Sun Y."/>
            <person name="Lan Y."/>
            <person name="Juniper S.K."/>
            <person name="Young C.R."/>
            <person name="Angers B."/>
            <person name="Qian P.Y."/>
        </authorList>
    </citation>
    <scope>NUCLEOTIDE SEQUENCE</scope>
    <source>
        <strain evidence="6">P08H-3</strain>
    </source>
</reference>
<evidence type="ECO:0000313" key="7">
    <source>
        <dbReference type="Proteomes" id="UP001208570"/>
    </source>
</evidence>
<dbReference type="Gene3D" id="2.30.29.160">
    <property type="entry name" value="Zinc finger FYVE domain-containing protein 21, C-terminal"/>
    <property type="match status" value="1"/>
</dbReference>